<dbReference type="EMBL" id="NXIB02000197">
    <property type="protein sequence ID" value="PHX53439.1"/>
    <property type="molecule type" value="Genomic_DNA"/>
</dbReference>
<gene>
    <name evidence="1" type="ORF">CP500_021495</name>
</gene>
<keyword evidence="2" id="KW-1185">Reference proteome</keyword>
<dbReference type="RefSeq" id="WP_096830421.1">
    <property type="nucleotide sequence ID" value="NZ_NXIB02000197.1"/>
</dbReference>
<evidence type="ECO:0000313" key="2">
    <source>
        <dbReference type="Proteomes" id="UP000226442"/>
    </source>
</evidence>
<sequence>MDKSLFELQHAQTLLIQDVAVHFHSRKKGLNLRSNYQFNSKFEKWQSQVPKQEVAVETITKLSCI</sequence>
<name>A0A2G4EV80_9CYAN</name>
<dbReference type="Proteomes" id="UP000226442">
    <property type="component" value="Unassembled WGS sequence"/>
</dbReference>
<evidence type="ECO:0000313" key="1">
    <source>
        <dbReference type="EMBL" id="PHX53439.1"/>
    </source>
</evidence>
<comment type="caution">
    <text evidence="1">The sequence shown here is derived from an EMBL/GenBank/DDBJ whole genome shotgun (WGS) entry which is preliminary data.</text>
</comment>
<proteinExistence type="predicted"/>
<dbReference type="AlphaFoldDB" id="A0A2G4EV80"/>
<accession>A0A2G4EV80</accession>
<organism evidence="1 2">
    <name type="scientific">Tychonema bourrellyi FEM_GT703</name>
    <dbReference type="NCBI Taxonomy" id="2040638"/>
    <lineage>
        <taxon>Bacteria</taxon>
        <taxon>Bacillati</taxon>
        <taxon>Cyanobacteriota</taxon>
        <taxon>Cyanophyceae</taxon>
        <taxon>Oscillatoriophycideae</taxon>
        <taxon>Oscillatoriales</taxon>
        <taxon>Microcoleaceae</taxon>
        <taxon>Tychonema</taxon>
    </lineage>
</organism>
<reference evidence="1" key="1">
    <citation type="submission" date="2017-10" db="EMBL/GenBank/DDBJ databases">
        <title>Draft genome sequence of the planktic cyanobacteria Tychonema bourrellyi isolated from alpine lentic freshwater.</title>
        <authorList>
            <person name="Tett A."/>
            <person name="Armanini F."/>
            <person name="Asnicar F."/>
            <person name="Boscaini A."/>
            <person name="Pasolli E."/>
            <person name="Zolfo M."/>
            <person name="Donati C."/>
            <person name="Salmaso N."/>
            <person name="Segata N."/>
        </authorList>
    </citation>
    <scope>NUCLEOTIDE SEQUENCE</scope>
    <source>
        <strain evidence="1">FEM_GT703</strain>
    </source>
</reference>
<protein>
    <submittedName>
        <fullName evidence="1">Uncharacterized protein</fullName>
    </submittedName>
</protein>